<sequence>MRITVIGASGLVGSHLTRQLRDRGHDVTAASPSTGVDSFAGTGLAAAVAGAEAVVDVSNAPTFCPAEVMDFFQTSGRNLLSAEVAARVPHHVALSVVGADRMPASGYMRAKAAQEQLVGYGLVPYTVVRSTQCYEFAGGVTVGGSDTIRLSPVLMQPIAVQDTAAILADVAEGHARGGRLDIAGPERIRQDALVRRLLAARNDNRQVVVDRAAYYFGATVDDTTLVPARPWRLGGIRLADWIGAAVERARPPHGAPPAAERCSAVRAHRR</sequence>
<evidence type="ECO:0000256" key="1">
    <source>
        <dbReference type="SAM" id="MobiDB-lite"/>
    </source>
</evidence>
<reference evidence="3" key="1">
    <citation type="submission" date="2021-01" db="EMBL/GenBank/DDBJ databases">
        <title>Whole genome shotgun sequence of Catellatospora methionotrophica NBRC 14553.</title>
        <authorList>
            <person name="Komaki H."/>
            <person name="Tamura T."/>
        </authorList>
    </citation>
    <scope>NUCLEOTIDE SEQUENCE</scope>
    <source>
        <strain evidence="3">NBRC 14553</strain>
    </source>
</reference>
<feature type="region of interest" description="Disordered" evidence="1">
    <location>
        <begin position="249"/>
        <end position="270"/>
    </location>
</feature>
<dbReference type="GO" id="GO:0044877">
    <property type="term" value="F:protein-containing complex binding"/>
    <property type="evidence" value="ECO:0007669"/>
    <property type="project" value="TreeGrafter"/>
</dbReference>
<name>A0A8J3L011_9ACTN</name>
<comment type="caution">
    <text evidence="3">The sequence shown here is derived from an EMBL/GenBank/DDBJ whole genome shotgun (WGS) entry which is preliminary data.</text>
</comment>
<dbReference type="InterPro" id="IPR016040">
    <property type="entry name" value="NAD(P)-bd_dom"/>
</dbReference>
<dbReference type="AlphaFoldDB" id="A0A8J3L011"/>
<evidence type="ECO:0000313" key="4">
    <source>
        <dbReference type="Proteomes" id="UP000660339"/>
    </source>
</evidence>
<dbReference type="PANTHER" id="PTHR12126:SF11">
    <property type="entry name" value="NADH DEHYDROGENASE [UBIQUINONE] 1 ALPHA SUBCOMPLEX SUBUNIT 9, MITOCHONDRIAL"/>
    <property type="match status" value="1"/>
</dbReference>
<organism evidence="3 4">
    <name type="scientific">Catellatospora methionotrophica</name>
    <dbReference type="NCBI Taxonomy" id="121620"/>
    <lineage>
        <taxon>Bacteria</taxon>
        <taxon>Bacillati</taxon>
        <taxon>Actinomycetota</taxon>
        <taxon>Actinomycetes</taxon>
        <taxon>Micromonosporales</taxon>
        <taxon>Micromonosporaceae</taxon>
        <taxon>Catellatospora</taxon>
    </lineage>
</organism>
<dbReference type="SUPFAM" id="SSF51735">
    <property type="entry name" value="NAD(P)-binding Rossmann-fold domains"/>
    <property type="match status" value="1"/>
</dbReference>
<accession>A0A8J3L011</accession>
<evidence type="ECO:0000313" key="3">
    <source>
        <dbReference type="EMBL" id="GIG12102.1"/>
    </source>
</evidence>
<evidence type="ECO:0000259" key="2">
    <source>
        <dbReference type="Pfam" id="PF13460"/>
    </source>
</evidence>
<dbReference type="Gene3D" id="3.40.50.720">
    <property type="entry name" value="NAD(P)-binding Rossmann-like Domain"/>
    <property type="match status" value="1"/>
</dbReference>
<dbReference type="InterPro" id="IPR051207">
    <property type="entry name" value="ComplexI_NDUFA9_subunit"/>
</dbReference>
<dbReference type="InterPro" id="IPR036291">
    <property type="entry name" value="NAD(P)-bd_dom_sf"/>
</dbReference>
<feature type="domain" description="NAD(P)-binding" evidence="2">
    <location>
        <begin position="7"/>
        <end position="170"/>
    </location>
</feature>
<proteinExistence type="predicted"/>
<dbReference type="Pfam" id="PF13460">
    <property type="entry name" value="NAD_binding_10"/>
    <property type="match status" value="1"/>
</dbReference>
<keyword evidence="4" id="KW-1185">Reference proteome</keyword>
<dbReference type="RefSeq" id="WP_166380343.1">
    <property type="nucleotide sequence ID" value="NZ_BAAATT010000011.1"/>
</dbReference>
<dbReference type="Proteomes" id="UP000660339">
    <property type="component" value="Unassembled WGS sequence"/>
</dbReference>
<protein>
    <submittedName>
        <fullName evidence="3">LysR family transcriptional regulator</fullName>
    </submittedName>
</protein>
<gene>
    <name evidence="3" type="ORF">Cme02nite_04340</name>
</gene>
<dbReference type="PANTHER" id="PTHR12126">
    <property type="entry name" value="NADH-UBIQUINONE OXIDOREDUCTASE 39 KDA SUBUNIT-RELATED"/>
    <property type="match status" value="1"/>
</dbReference>
<dbReference type="EMBL" id="BONJ01000001">
    <property type="protein sequence ID" value="GIG12102.1"/>
    <property type="molecule type" value="Genomic_DNA"/>
</dbReference>